<proteinExistence type="predicted"/>
<sequence>MKEYKCPKCNSKNLFVKKVGNNTGLYCGDCGAWIKWVGKNELRIFEYLNRQKHVDDANSKQDDIASIIYGTLDHMYCDNCRFNSEIKESDNGEWNCDECHRKYNGWGISMQESNKIAKEILKQLGE</sequence>
<accession>A0A395X782</accession>
<dbReference type="EMBL" id="QRZI01000005">
    <property type="protein sequence ID" value="RGV64346.1"/>
    <property type="molecule type" value="Genomic_DNA"/>
</dbReference>
<evidence type="ECO:0000313" key="1">
    <source>
        <dbReference type="EMBL" id="RGV64346.1"/>
    </source>
</evidence>
<evidence type="ECO:0000313" key="2">
    <source>
        <dbReference type="Proteomes" id="UP000265828"/>
    </source>
</evidence>
<organism evidence="1 2">
    <name type="scientific">Blautia obeum</name>
    <dbReference type="NCBI Taxonomy" id="40520"/>
    <lineage>
        <taxon>Bacteria</taxon>
        <taxon>Bacillati</taxon>
        <taxon>Bacillota</taxon>
        <taxon>Clostridia</taxon>
        <taxon>Lachnospirales</taxon>
        <taxon>Lachnospiraceae</taxon>
        <taxon>Blautia</taxon>
    </lineage>
</organism>
<comment type="caution">
    <text evidence="1">The sequence shown here is derived from an EMBL/GenBank/DDBJ whole genome shotgun (WGS) entry which is preliminary data.</text>
</comment>
<gene>
    <name evidence="1" type="ORF">DWW07_09085</name>
</gene>
<name>A0A395X782_9FIRM</name>
<reference evidence="1 2" key="1">
    <citation type="submission" date="2018-08" db="EMBL/GenBank/DDBJ databases">
        <title>A genome reference for cultivated species of the human gut microbiota.</title>
        <authorList>
            <person name="Zou Y."/>
            <person name="Xue W."/>
            <person name="Luo G."/>
        </authorList>
    </citation>
    <scope>NUCLEOTIDE SEQUENCE [LARGE SCALE GENOMIC DNA]</scope>
    <source>
        <strain evidence="1 2">AF14-23</strain>
    </source>
</reference>
<protein>
    <submittedName>
        <fullName evidence="1">Uncharacterized protein</fullName>
    </submittedName>
</protein>
<dbReference type="AlphaFoldDB" id="A0A395X782"/>
<dbReference type="RefSeq" id="WP_118037067.1">
    <property type="nucleotide sequence ID" value="NZ_QRYY01000006.1"/>
</dbReference>
<dbReference type="Proteomes" id="UP000265828">
    <property type="component" value="Unassembled WGS sequence"/>
</dbReference>